<accession>A0ABU8EYE1</accession>
<name>A0ABU8EYE1_9GAMM</name>
<keyword evidence="1" id="KW-0472">Membrane</keyword>
<keyword evidence="1" id="KW-0812">Transmembrane</keyword>
<reference evidence="2 3" key="1">
    <citation type="submission" date="2023-12" db="EMBL/GenBank/DDBJ databases">
        <title>Friends and Foes: Symbiotic and Algicidal bacterial influence on Karenia brevis blooms.</title>
        <authorList>
            <person name="Fei C."/>
            <person name="Mohamed A.R."/>
            <person name="Booker A."/>
            <person name="Arshad M."/>
            <person name="Klass S."/>
            <person name="Ahn S."/>
            <person name="Gilbert P.M."/>
            <person name="Heil C.A."/>
            <person name="Martinez J.M."/>
            <person name="Amin S.A."/>
        </authorList>
    </citation>
    <scope>NUCLEOTIDE SEQUENCE [LARGE SCALE GENOMIC DNA]</scope>
    <source>
        <strain evidence="2 3">CE15</strain>
    </source>
</reference>
<gene>
    <name evidence="2" type="ORF">WAE96_20115</name>
</gene>
<keyword evidence="3" id="KW-1185">Reference proteome</keyword>
<feature type="transmembrane region" description="Helical" evidence="1">
    <location>
        <begin position="143"/>
        <end position="162"/>
    </location>
</feature>
<proteinExistence type="predicted"/>
<protein>
    <submittedName>
        <fullName evidence="2">Uncharacterized protein</fullName>
    </submittedName>
</protein>
<organism evidence="2 3">
    <name type="scientific">Pseudoalteromonas spongiae</name>
    <dbReference type="NCBI Taxonomy" id="298657"/>
    <lineage>
        <taxon>Bacteria</taxon>
        <taxon>Pseudomonadati</taxon>
        <taxon>Pseudomonadota</taxon>
        <taxon>Gammaproteobacteria</taxon>
        <taxon>Alteromonadales</taxon>
        <taxon>Pseudoalteromonadaceae</taxon>
        <taxon>Pseudoalteromonas</taxon>
    </lineage>
</organism>
<dbReference type="RefSeq" id="WP_336436870.1">
    <property type="nucleotide sequence ID" value="NZ_JBAWKS010000002.1"/>
</dbReference>
<feature type="transmembrane region" description="Helical" evidence="1">
    <location>
        <begin position="12"/>
        <end position="33"/>
    </location>
</feature>
<evidence type="ECO:0000313" key="2">
    <source>
        <dbReference type="EMBL" id="MEI4551993.1"/>
    </source>
</evidence>
<comment type="caution">
    <text evidence="2">The sequence shown here is derived from an EMBL/GenBank/DDBJ whole genome shotgun (WGS) entry which is preliminary data.</text>
</comment>
<feature type="transmembrane region" description="Helical" evidence="1">
    <location>
        <begin position="294"/>
        <end position="312"/>
    </location>
</feature>
<feature type="transmembrane region" description="Helical" evidence="1">
    <location>
        <begin position="318"/>
        <end position="340"/>
    </location>
</feature>
<evidence type="ECO:0000256" key="1">
    <source>
        <dbReference type="SAM" id="Phobius"/>
    </source>
</evidence>
<dbReference type="Proteomes" id="UP001382455">
    <property type="component" value="Unassembled WGS sequence"/>
</dbReference>
<sequence length="353" mass="40360">MRRADFYNRKRMVHLASCAAFVISTILISLILADWHKKSLAWVKNGYLAQGTIVNLDNNPSKLDTLLHRARLHTAFAITYSVKINNALFKKNAYVDQHVYASLSEGKSVPVYIAKNGEQHNLKSNIDDQLAQSHLIYYLSKTAVITVPVFLIFHALLMLIFVRTRANILLKGFYTKHSWLNTNDNVLIWLTHSQIIVIRFEKHQTKMLAQLYQQEACLDDLIAKLKRPNIYAIDIADISAIESEYASPKLLVSTANQAYKLSFMNYGLKHHALTQIAQHLPAHLIHSVNKKSRIMGFMPWFLLSVLCVAAVLQLNNHALMLIIAAIFVLKLLPKCIFHICSPREVQRWRIPDI</sequence>
<evidence type="ECO:0000313" key="3">
    <source>
        <dbReference type="Proteomes" id="UP001382455"/>
    </source>
</evidence>
<keyword evidence="1" id="KW-1133">Transmembrane helix</keyword>
<dbReference type="EMBL" id="JBAWKS010000002">
    <property type="protein sequence ID" value="MEI4551993.1"/>
    <property type="molecule type" value="Genomic_DNA"/>
</dbReference>